<feature type="domain" description="Leucine-rich repeat-containing N-terminal plant-type" evidence="7">
    <location>
        <begin position="27"/>
        <end position="66"/>
    </location>
</feature>
<name>A0A8N4F4J5_ELAGV</name>
<evidence type="ECO:0000256" key="4">
    <source>
        <dbReference type="ARBA" id="ARBA00022737"/>
    </source>
</evidence>
<evidence type="ECO:0000256" key="5">
    <source>
        <dbReference type="ARBA" id="ARBA00023136"/>
    </source>
</evidence>
<comment type="subcellular location">
    <subcellularLocation>
        <location evidence="1">Membrane</location>
    </subcellularLocation>
</comment>
<organism evidence="8 9">
    <name type="scientific">Elaeis guineensis var. tenera</name>
    <name type="common">Oil palm</name>
    <dbReference type="NCBI Taxonomy" id="51953"/>
    <lineage>
        <taxon>Eukaryota</taxon>
        <taxon>Viridiplantae</taxon>
        <taxon>Streptophyta</taxon>
        <taxon>Embryophyta</taxon>
        <taxon>Tracheophyta</taxon>
        <taxon>Spermatophyta</taxon>
        <taxon>Magnoliopsida</taxon>
        <taxon>Liliopsida</taxon>
        <taxon>Arecaceae</taxon>
        <taxon>Arecoideae</taxon>
        <taxon>Cocoseae</taxon>
        <taxon>Elaeidinae</taxon>
        <taxon>Elaeis</taxon>
    </lineage>
</organism>
<dbReference type="InterPro" id="IPR001611">
    <property type="entry name" value="Leu-rich_rpt"/>
</dbReference>
<dbReference type="Proteomes" id="UP000504607">
    <property type="component" value="Chromosome 4"/>
</dbReference>
<gene>
    <name evidence="9" type="primary">LOC114914143</name>
</gene>
<keyword evidence="2" id="KW-0433">Leucine-rich repeat</keyword>
<dbReference type="Gene3D" id="3.80.10.10">
    <property type="entry name" value="Ribonuclease Inhibitor"/>
    <property type="match status" value="2"/>
</dbReference>
<dbReference type="InterPro" id="IPR032675">
    <property type="entry name" value="LRR_dom_sf"/>
</dbReference>
<keyword evidence="8" id="KW-1185">Reference proteome</keyword>
<keyword evidence="3 6" id="KW-0732">Signal</keyword>
<evidence type="ECO:0000256" key="3">
    <source>
        <dbReference type="ARBA" id="ARBA00022729"/>
    </source>
</evidence>
<evidence type="ECO:0000256" key="1">
    <source>
        <dbReference type="ARBA" id="ARBA00004370"/>
    </source>
</evidence>
<dbReference type="GO" id="GO:0016020">
    <property type="term" value="C:membrane"/>
    <property type="evidence" value="ECO:0007669"/>
    <property type="project" value="UniProtKB-SubCell"/>
</dbReference>
<dbReference type="SUPFAM" id="SSF52058">
    <property type="entry name" value="L domain-like"/>
    <property type="match status" value="1"/>
</dbReference>
<feature type="signal peptide" evidence="6">
    <location>
        <begin position="1"/>
        <end position="24"/>
    </location>
</feature>
<dbReference type="RefSeq" id="XP_029120196.1">
    <property type="nucleotide sequence ID" value="XM_029264363.1"/>
</dbReference>
<evidence type="ECO:0000259" key="7">
    <source>
        <dbReference type="Pfam" id="PF08263"/>
    </source>
</evidence>
<dbReference type="Pfam" id="PF08263">
    <property type="entry name" value="LRRNT_2"/>
    <property type="match status" value="1"/>
</dbReference>
<dbReference type="Pfam" id="PF00560">
    <property type="entry name" value="LRR_1"/>
    <property type="match status" value="2"/>
</dbReference>
<dbReference type="FunFam" id="3.80.10.10:FF:000400">
    <property type="entry name" value="Nuclear pore complex protein NUP107"/>
    <property type="match status" value="1"/>
</dbReference>
<dbReference type="OrthoDB" id="678365at2759"/>
<proteinExistence type="predicted"/>
<dbReference type="AlphaFoldDB" id="A0A8N4F4J5"/>
<dbReference type="InterPro" id="IPR053211">
    <property type="entry name" value="DNA_repair-toleration"/>
</dbReference>
<dbReference type="InterPro" id="IPR013210">
    <property type="entry name" value="LRR_N_plant-typ"/>
</dbReference>
<dbReference type="PANTHER" id="PTHR48060:SF24">
    <property type="entry name" value="NON-SPECIFIC SERINE_THREONINE PROTEIN KINASE"/>
    <property type="match status" value="1"/>
</dbReference>
<keyword evidence="4" id="KW-0677">Repeat</keyword>
<feature type="chain" id="PRO_5035462312" evidence="6">
    <location>
        <begin position="25"/>
        <end position="203"/>
    </location>
</feature>
<evidence type="ECO:0000313" key="8">
    <source>
        <dbReference type="Proteomes" id="UP000504607"/>
    </source>
</evidence>
<accession>A0A8N4F4J5</accession>
<reference evidence="9" key="1">
    <citation type="submission" date="2025-08" db="UniProtKB">
        <authorList>
            <consortium name="RefSeq"/>
        </authorList>
    </citation>
    <scope>IDENTIFICATION</scope>
</reference>
<protein>
    <submittedName>
        <fullName evidence="9">MDIS1-interacting receptor like kinase 2-like</fullName>
    </submittedName>
</protein>
<dbReference type="PANTHER" id="PTHR48060">
    <property type="entry name" value="DNA DAMAGE-REPAIR/TOLERATION PROTEIN DRT100"/>
    <property type="match status" value="1"/>
</dbReference>
<sequence length="203" mass="21984">MKTIPIQSFLLPLLLFISLSFLEAGAPSEAQALLKWKSSLSQPDALSSWSLANSTTPCGWFGVCCNSAGSIVKLSLPNANLNGTLHELDFASLPGLTKLNLHHNYLHGPILSNISALSQLTSLDLRTNQFHGSIPPEIGQLFEMVDLRLYINHLDGRIPAEIGSATKLQLLLLFINKLSGPIPPEIGRLANLQQLDLSIGNLN</sequence>
<evidence type="ECO:0000256" key="2">
    <source>
        <dbReference type="ARBA" id="ARBA00022614"/>
    </source>
</evidence>
<evidence type="ECO:0000313" key="9">
    <source>
        <dbReference type="RefSeq" id="XP_029120196.1"/>
    </source>
</evidence>
<keyword evidence="5" id="KW-0472">Membrane</keyword>
<evidence type="ECO:0000256" key="6">
    <source>
        <dbReference type="SAM" id="SignalP"/>
    </source>
</evidence>